<dbReference type="AlphaFoldDB" id="A0A162PKU3"/>
<evidence type="ECO:0000256" key="1">
    <source>
        <dbReference type="SAM" id="Phobius"/>
    </source>
</evidence>
<dbReference type="Proteomes" id="UP000076584">
    <property type="component" value="Unassembled WGS sequence"/>
</dbReference>
<keyword evidence="1" id="KW-0472">Membrane</keyword>
<sequence length="156" mass="16969">HTAHPQRHLLNFLFFFICYYQLQYFILSRCTSLRSLSLALLTPPALLPLHAVSTHGSTARLSLITAVGERARRLAPTRTRAVPIVEPAQPTAPSKARVSARTLCAMASRSLQLVMPTVALLLPVGVSVARNKGNLRTMGRIIAMARSAGLLATTCR</sequence>
<evidence type="ECO:0000313" key="3">
    <source>
        <dbReference type="Proteomes" id="UP000076584"/>
    </source>
</evidence>
<name>A0A162PKU3_COLIC</name>
<dbReference type="EMBL" id="LFIW01000292">
    <property type="protein sequence ID" value="KZL87270.1"/>
    <property type="molecule type" value="Genomic_DNA"/>
</dbReference>
<evidence type="ECO:0000313" key="2">
    <source>
        <dbReference type="EMBL" id="KZL87270.1"/>
    </source>
</evidence>
<organism evidence="2 3">
    <name type="scientific">Colletotrichum incanum</name>
    <name type="common">Soybean anthracnose fungus</name>
    <dbReference type="NCBI Taxonomy" id="1573173"/>
    <lineage>
        <taxon>Eukaryota</taxon>
        <taxon>Fungi</taxon>
        <taxon>Dikarya</taxon>
        <taxon>Ascomycota</taxon>
        <taxon>Pezizomycotina</taxon>
        <taxon>Sordariomycetes</taxon>
        <taxon>Hypocreomycetidae</taxon>
        <taxon>Glomerellales</taxon>
        <taxon>Glomerellaceae</taxon>
        <taxon>Colletotrichum</taxon>
        <taxon>Colletotrichum spaethianum species complex</taxon>
    </lineage>
</organism>
<gene>
    <name evidence="2" type="ORF">CI238_10414</name>
</gene>
<keyword evidence="3" id="KW-1185">Reference proteome</keyword>
<protein>
    <submittedName>
        <fullName evidence="2">Uncharacterized protein</fullName>
    </submittedName>
</protein>
<feature type="non-terminal residue" evidence="2">
    <location>
        <position position="1"/>
    </location>
</feature>
<reference evidence="2 3" key="1">
    <citation type="submission" date="2015-06" db="EMBL/GenBank/DDBJ databases">
        <title>Survival trade-offs in plant roots during colonization by closely related pathogenic and mutualistic fungi.</title>
        <authorList>
            <person name="Hacquard S."/>
            <person name="Kracher B."/>
            <person name="Hiruma K."/>
            <person name="Weinman A."/>
            <person name="Muench P."/>
            <person name="Garrido Oter R."/>
            <person name="Ver Loren van Themaat E."/>
            <person name="Dallerey J.-F."/>
            <person name="Damm U."/>
            <person name="Henrissat B."/>
            <person name="Lespinet O."/>
            <person name="Thon M."/>
            <person name="Kemen E."/>
            <person name="McHardy A.C."/>
            <person name="Schulze-Lefert P."/>
            <person name="O'Connell R.J."/>
        </authorList>
    </citation>
    <scope>NUCLEOTIDE SEQUENCE [LARGE SCALE GENOMIC DNA]</scope>
    <source>
        <strain evidence="2 3">MAFF 238704</strain>
    </source>
</reference>
<comment type="caution">
    <text evidence="2">The sequence shown here is derived from an EMBL/GenBank/DDBJ whole genome shotgun (WGS) entry which is preliminary data.</text>
</comment>
<keyword evidence="1" id="KW-0812">Transmembrane</keyword>
<keyword evidence="1" id="KW-1133">Transmembrane helix</keyword>
<feature type="transmembrane region" description="Helical" evidence="1">
    <location>
        <begin position="9"/>
        <end position="27"/>
    </location>
</feature>
<proteinExistence type="predicted"/>
<accession>A0A162PKU3</accession>